<dbReference type="GO" id="GO:0051301">
    <property type="term" value="P:cell division"/>
    <property type="evidence" value="ECO:0007669"/>
    <property type="project" value="UniProtKB-KW"/>
</dbReference>
<dbReference type="InterPro" id="IPR044554">
    <property type="entry name" value="ANAPC2"/>
</dbReference>
<dbReference type="SMART" id="SM00182">
    <property type="entry name" value="CULLIN"/>
    <property type="match status" value="1"/>
</dbReference>
<evidence type="ECO:0000256" key="3">
    <source>
        <dbReference type="ARBA" id="ARBA00022776"/>
    </source>
</evidence>
<organism evidence="8 9">
    <name type="scientific">Serendipita vermifera MAFF 305830</name>
    <dbReference type="NCBI Taxonomy" id="933852"/>
    <lineage>
        <taxon>Eukaryota</taxon>
        <taxon>Fungi</taxon>
        <taxon>Dikarya</taxon>
        <taxon>Basidiomycota</taxon>
        <taxon>Agaricomycotina</taxon>
        <taxon>Agaricomycetes</taxon>
        <taxon>Sebacinales</taxon>
        <taxon>Serendipitaceae</taxon>
        <taxon>Serendipita</taxon>
    </lineage>
</organism>
<dbReference type="InterPro" id="IPR057975">
    <property type="entry name" value="TPR_ANAPC2"/>
</dbReference>
<evidence type="ECO:0000313" key="9">
    <source>
        <dbReference type="Proteomes" id="UP000054097"/>
    </source>
</evidence>
<reference evidence="8 9" key="1">
    <citation type="submission" date="2014-04" db="EMBL/GenBank/DDBJ databases">
        <authorList>
            <consortium name="DOE Joint Genome Institute"/>
            <person name="Kuo A."/>
            <person name="Zuccaro A."/>
            <person name="Kohler A."/>
            <person name="Nagy L.G."/>
            <person name="Floudas D."/>
            <person name="Copeland A."/>
            <person name="Barry K.W."/>
            <person name="Cichocki N."/>
            <person name="Veneault-Fourrey C."/>
            <person name="LaButti K."/>
            <person name="Lindquist E.A."/>
            <person name="Lipzen A."/>
            <person name="Lundell T."/>
            <person name="Morin E."/>
            <person name="Murat C."/>
            <person name="Sun H."/>
            <person name="Tunlid A."/>
            <person name="Henrissat B."/>
            <person name="Grigoriev I.V."/>
            <person name="Hibbett D.S."/>
            <person name="Martin F."/>
            <person name="Nordberg H.P."/>
            <person name="Cantor M.N."/>
            <person name="Hua S.X."/>
        </authorList>
    </citation>
    <scope>NUCLEOTIDE SEQUENCE [LARGE SCALE GENOMIC DNA]</scope>
    <source>
        <strain evidence="8 9">MAFF 305830</strain>
    </source>
</reference>
<keyword evidence="4" id="KW-0833">Ubl conjugation pathway</keyword>
<comment type="similarity">
    <text evidence="6">Belongs to the cullin family.</text>
</comment>
<dbReference type="Gene3D" id="3.30.230.130">
    <property type="entry name" value="Cullin, Chain C, Domain 2"/>
    <property type="match status" value="1"/>
</dbReference>
<dbReference type="SMART" id="SM01013">
    <property type="entry name" value="APC2"/>
    <property type="match status" value="1"/>
</dbReference>
<dbReference type="OrthoDB" id="5581181at2759"/>
<dbReference type="GO" id="GO:0070979">
    <property type="term" value="P:protein K11-linked ubiquitination"/>
    <property type="evidence" value="ECO:0007669"/>
    <property type="project" value="TreeGrafter"/>
</dbReference>
<keyword evidence="3" id="KW-0498">Mitosis</keyword>
<dbReference type="GO" id="GO:0031625">
    <property type="term" value="F:ubiquitin protein ligase binding"/>
    <property type="evidence" value="ECO:0007669"/>
    <property type="project" value="InterPro"/>
</dbReference>
<keyword evidence="5" id="KW-0131">Cell cycle</keyword>
<dbReference type="InterPro" id="IPR016158">
    <property type="entry name" value="Cullin_homology"/>
</dbReference>
<dbReference type="EMBL" id="KN824327">
    <property type="protein sequence ID" value="KIM24191.1"/>
    <property type="molecule type" value="Genomic_DNA"/>
</dbReference>
<dbReference type="GO" id="GO:0005680">
    <property type="term" value="C:anaphase-promoting complex"/>
    <property type="evidence" value="ECO:0007669"/>
    <property type="project" value="TreeGrafter"/>
</dbReference>
<evidence type="ECO:0000256" key="1">
    <source>
        <dbReference type="ARBA" id="ARBA00016068"/>
    </source>
</evidence>
<keyword evidence="2" id="KW-0132">Cell division</keyword>
<evidence type="ECO:0000256" key="2">
    <source>
        <dbReference type="ARBA" id="ARBA00022618"/>
    </source>
</evidence>
<feature type="domain" description="Cullin family profile" evidence="7">
    <location>
        <begin position="377"/>
        <end position="569"/>
    </location>
</feature>
<accession>A0A0C3AYA3</accession>
<dbReference type="PANTHER" id="PTHR45957">
    <property type="entry name" value="ANAPHASE-PROMOTING COMPLEX SUBUNIT 2"/>
    <property type="match status" value="1"/>
</dbReference>
<dbReference type="GO" id="GO:0007091">
    <property type="term" value="P:metaphase/anaphase transition of mitotic cell cycle"/>
    <property type="evidence" value="ECO:0007669"/>
    <property type="project" value="TreeGrafter"/>
</dbReference>
<dbReference type="InterPro" id="IPR014786">
    <property type="entry name" value="ANAPC2_C"/>
</dbReference>
<sequence length="1281" mass="147118">MRLPLKNGFAPDEDIRAFRSLTDKDVARTACINAFDAMRQKKELLRNVLNHYTEQWQASGDINDFIPVFTQLAQWRSLWLRPFVLPTGAIPDELLAGFNTILFFVLPTTFPDALTDIFEATLDQPASECEDLFRLLASFGIIRNFETLICRVSYRAIERKIAESCPDKWDEPCLKDTLDWVQKVLAPRSTHVYSFDLEMKVAPYAGDHSISQKFEFHVYKTLCELRISELFKIISSVEPDAMVLQDLKACVSRVSARGDVIRSLRQQITKRLLHPGAETSDIIDFYISMIRCLKVIDPQGVLLYRIADPIRSYLRLRPDTIRYIVTQLINEQSELAQEATAPIVAEMEHEDYSDPHWQPEPPEAGPKFRTMRPTDLISTLVGIYDSHELFTKELQVLFSNILLRSREGNFDAEKRQIEILKLRFGDAALQGPDVMLTDMQTSSRVNRLIYEGEPEPIMKPAVLSRWFWPAPPDMDKFKMPGQFAEFQDAYGKKYEEQKPDKRLHWVHQMGTLTITVELKDRKLSSITVSPLEAAIAELFSQNPRWSQAALSERLGVKEKTVIPAIIAWSERGVLKYNDHYHLWALVEEQDSGAVSSYVPMPALTDAGPSSRGDEPDKHTWQYIKAMLTNFGGGLTTLAIYGMLKYAPERKSSEQLEALLKRLESEGLIEGIDGVWRLIPAPRVSPSHFATLSFTMTSVRKTWGATHRAIPPFSDPYANPTPFRAPVVIPPLWDDRADNVRKMIEENRLQILESRQQMAEIRNLLSGILRNVEISQSHINQLERKIDEGTMFSYRFPRENSAASSLGLCTPPKRSFSIIHTLPLSPAPTVSTDSCELSYENPDLDLSWNSPAWLGEQIIEYPYRSRLILPLSDDDAVHTPIATNSPKVTLLHTLPLEHRPEEVFQSPFGRIGAEQNTSNVKQQESISIRRIDTDERTMSFIDAECDRCPIALGGLYEPIVQGRFPDEPDIRRAFILRTQRWGVNPKLHLHRLPRRELLLPNELWEAPDETLKQRHKTWYFTYRVWYSFVSNVGPARFPGLLDESWESILESPPEEARTRFSEALHQYTGYIGTSTAESSSSTYYLSNIIPDLLLAFDEAVQSPWPIQKPLTDLIIDLDEFESQRTLETRDTTRLWRGILWNTFPKHCMKHIRVGSVGGSDSRWNTVHAEFSERLENRRALWERMGMYRFPQGVYLPSARDRRTLDREERLKQMVHESAMFANILLCWKDGPLHLKHAVVPSLIALSQADSLDDSQLDQWQQLCQTVQDFYKWKSDPSKSLQK</sequence>
<gene>
    <name evidence="8" type="ORF">M408DRAFT_27306</name>
</gene>
<dbReference type="PROSITE" id="PS50069">
    <property type="entry name" value="CULLIN_2"/>
    <property type="match status" value="1"/>
</dbReference>
<proteinExistence type="inferred from homology"/>
<dbReference type="Pfam" id="PF26557">
    <property type="entry name" value="Cullin_AB"/>
    <property type="match status" value="1"/>
</dbReference>
<dbReference type="SUPFAM" id="SSF75632">
    <property type="entry name" value="Cullin homology domain"/>
    <property type="match status" value="1"/>
</dbReference>
<protein>
    <recommendedName>
        <fullName evidence="1">Anaphase-promoting complex subunit 2</fullName>
    </recommendedName>
</protein>
<evidence type="ECO:0000313" key="8">
    <source>
        <dbReference type="EMBL" id="KIM24191.1"/>
    </source>
</evidence>
<dbReference type="InterPro" id="IPR036388">
    <property type="entry name" value="WH-like_DNA-bd_sf"/>
</dbReference>
<dbReference type="InterPro" id="IPR059120">
    <property type="entry name" value="Cullin-like_AB"/>
</dbReference>
<dbReference type="GO" id="GO:0006511">
    <property type="term" value="P:ubiquitin-dependent protein catabolic process"/>
    <property type="evidence" value="ECO:0007669"/>
    <property type="project" value="InterPro"/>
</dbReference>
<reference evidence="9" key="2">
    <citation type="submission" date="2015-01" db="EMBL/GenBank/DDBJ databases">
        <title>Evolutionary Origins and Diversification of the Mycorrhizal Mutualists.</title>
        <authorList>
            <consortium name="DOE Joint Genome Institute"/>
            <consortium name="Mycorrhizal Genomics Consortium"/>
            <person name="Kohler A."/>
            <person name="Kuo A."/>
            <person name="Nagy L.G."/>
            <person name="Floudas D."/>
            <person name="Copeland A."/>
            <person name="Barry K.W."/>
            <person name="Cichocki N."/>
            <person name="Veneault-Fourrey C."/>
            <person name="LaButti K."/>
            <person name="Lindquist E.A."/>
            <person name="Lipzen A."/>
            <person name="Lundell T."/>
            <person name="Morin E."/>
            <person name="Murat C."/>
            <person name="Riley R."/>
            <person name="Ohm R."/>
            <person name="Sun H."/>
            <person name="Tunlid A."/>
            <person name="Henrissat B."/>
            <person name="Grigoriev I.V."/>
            <person name="Hibbett D.S."/>
            <person name="Martin F."/>
        </authorList>
    </citation>
    <scope>NUCLEOTIDE SEQUENCE [LARGE SCALE GENOMIC DNA]</scope>
    <source>
        <strain evidence="9">MAFF 305830</strain>
    </source>
</reference>
<evidence type="ECO:0000256" key="5">
    <source>
        <dbReference type="ARBA" id="ARBA00023306"/>
    </source>
</evidence>
<dbReference type="Pfam" id="PF25773">
    <property type="entry name" value="TPR_ANAPC2"/>
    <property type="match status" value="1"/>
</dbReference>
<evidence type="ECO:0000256" key="4">
    <source>
        <dbReference type="ARBA" id="ARBA00022786"/>
    </source>
</evidence>
<dbReference type="Proteomes" id="UP000054097">
    <property type="component" value="Unassembled WGS sequence"/>
</dbReference>
<dbReference type="InterPro" id="IPR036317">
    <property type="entry name" value="Cullin_homology_sf"/>
</dbReference>
<dbReference type="Pfam" id="PF08672">
    <property type="entry name" value="ANAPC2"/>
    <property type="match status" value="1"/>
</dbReference>
<dbReference type="InterPro" id="IPR036390">
    <property type="entry name" value="WH_DNA-bd_sf"/>
</dbReference>
<name>A0A0C3AYA3_SERVB</name>
<evidence type="ECO:0000259" key="7">
    <source>
        <dbReference type="PROSITE" id="PS50069"/>
    </source>
</evidence>
<dbReference type="STRING" id="933852.A0A0C3AYA3"/>
<dbReference type="PANTHER" id="PTHR45957:SF1">
    <property type="entry name" value="ANAPHASE-PROMOTING COMPLEX SUBUNIT 2"/>
    <property type="match status" value="1"/>
</dbReference>
<dbReference type="Gene3D" id="1.10.10.10">
    <property type="entry name" value="Winged helix-like DNA-binding domain superfamily/Winged helix DNA-binding domain"/>
    <property type="match status" value="1"/>
</dbReference>
<keyword evidence="9" id="KW-1185">Reference proteome</keyword>
<dbReference type="HOGENOM" id="CLU_263078_0_0_1"/>
<evidence type="ECO:0000256" key="6">
    <source>
        <dbReference type="PROSITE-ProRule" id="PRU00330"/>
    </source>
</evidence>
<dbReference type="SUPFAM" id="SSF46785">
    <property type="entry name" value="Winged helix' DNA-binding domain"/>
    <property type="match status" value="1"/>
</dbReference>